<protein>
    <recommendedName>
        <fullName evidence="12 13">DNA primase</fullName>
        <ecNumber evidence="12">2.7.7.101</ecNumber>
    </recommendedName>
</protein>
<dbReference type="Gene3D" id="3.90.580.10">
    <property type="entry name" value="Zinc finger, CHC2-type domain"/>
    <property type="match status" value="1"/>
</dbReference>
<dbReference type="PANTHER" id="PTHR30313:SF2">
    <property type="entry name" value="DNA PRIMASE"/>
    <property type="match status" value="1"/>
</dbReference>
<dbReference type="Pfam" id="PF08275">
    <property type="entry name" value="DNAG_N"/>
    <property type="match status" value="1"/>
</dbReference>
<evidence type="ECO:0000256" key="3">
    <source>
        <dbReference type="ARBA" id="ARBA00022679"/>
    </source>
</evidence>
<evidence type="ECO:0000313" key="16">
    <source>
        <dbReference type="EMBL" id="SEH14184.1"/>
    </source>
</evidence>
<dbReference type="FunFam" id="3.90.980.10:FF:000001">
    <property type="entry name" value="DNA primase"/>
    <property type="match status" value="1"/>
</dbReference>
<gene>
    <name evidence="12" type="primary">dnaG</name>
    <name evidence="16" type="ORF">SAMN02745716_1551</name>
</gene>
<dbReference type="Proteomes" id="UP000222056">
    <property type="component" value="Unassembled WGS sequence"/>
</dbReference>
<comment type="subunit">
    <text evidence="12">Monomer. Interacts with DnaB.</text>
</comment>
<keyword evidence="2 12" id="KW-0639">Primosome</keyword>
<evidence type="ECO:0000256" key="9">
    <source>
        <dbReference type="ARBA" id="ARBA00022842"/>
    </source>
</evidence>
<evidence type="ECO:0000256" key="10">
    <source>
        <dbReference type="ARBA" id="ARBA00023125"/>
    </source>
</evidence>
<evidence type="ECO:0000256" key="7">
    <source>
        <dbReference type="ARBA" id="ARBA00022771"/>
    </source>
</evidence>
<dbReference type="GO" id="GO:0003677">
    <property type="term" value="F:DNA binding"/>
    <property type="evidence" value="ECO:0007669"/>
    <property type="project" value="UniProtKB-KW"/>
</dbReference>
<evidence type="ECO:0000256" key="11">
    <source>
        <dbReference type="ARBA" id="ARBA00023163"/>
    </source>
</evidence>
<dbReference type="RefSeq" id="WP_093117888.1">
    <property type="nucleotide sequence ID" value="NZ_FNWJ01000002.1"/>
</dbReference>
<keyword evidence="6 12" id="KW-0479">Metal-binding</keyword>
<evidence type="ECO:0000259" key="15">
    <source>
        <dbReference type="PROSITE" id="PS50880"/>
    </source>
</evidence>
<evidence type="ECO:0000313" key="17">
    <source>
        <dbReference type="Proteomes" id="UP000222056"/>
    </source>
</evidence>
<dbReference type="InterPro" id="IPR037068">
    <property type="entry name" value="DNA_primase_core_N_sf"/>
</dbReference>
<dbReference type="InterPro" id="IPR030846">
    <property type="entry name" value="DnaG_bac"/>
</dbReference>
<dbReference type="SMART" id="SM00400">
    <property type="entry name" value="ZnF_CHCC"/>
    <property type="match status" value="1"/>
</dbReference>
<dbReference type="FunFam" id="3.90.580.10:FF:000001">
    <property type="entry name" value="DNA primase"/>
    <property type="match status" value="1"/>
</dbReference>
<dbReference type="InterPro" id="IPR036977">
    <property type="entry name" value="DNA_primase_Znf_CHC2"/>
</dbReference>
<dbReference type="NCBIfam" id="TIGR01391">
    <property type="entry name" value="dnaG"/>
    <property type="match status" value="1"/>
</dbReference>
<dbReference type="Pfam" id="PF13155">
    <property type="entry name" value="Toprim_2"/>
    <property type="match status" value="1"/>
</dbReference>
<dbReference type="GO" id="GO:0006269">
    <property type="term" value="P:DNA replication, synthesis of primer"/>
    <property type="evidence" value="ECO:0007669"/>
    <property type="project" value="UniProtKB-UniRule"/>
</dbReference>
<dbReference type="GO" id="GO:0008270">
    <property type="term" value="F:zinc ion binding"/>
    <property type="evidence" value="ECO:0007669"/>
    <property type="project" value="UniProtKB-UniRule"/>
</dbReference>
<dbReference type="InterPro" id="IPR006171">
    <property type="entry name" value="TOPRIM_dom"/>
</dbReference>
<comment type="function">
    <text evidence="12 13">RNA polymerase that catalyzes the synthesis of short RNA molecules used as primers for DNA polymerase during DNA replication.</text>
</comment>
<dbReference type="GO" id="GO:0000428">
    <property type="term" value="C:DNA-directed RNA polymerase complex"/>
    <property type="evidence" value="ECO:0007669"/>
    <property type="project" value="UniProtKB-KW"/>
</dbReference>
<dbReference type="AlphaFoldDB" id="A0A1H6FWL1"/>
<keyword evidence="11 12" id="KW-0804">Transcription</keyword>
<dbReference type="InterPro" id="IPR006295">
    <property type="entry name" value="DNA_primase_DnaG"/>
</dbReference>
<comment type="similarity">
    <text evidence="12 13">Belongs to the DnaG primase family.</text>
</comment>
<evidence type="ECO:0000256" key="12">
    <source>
        <dbReference type="HAMAP-Rule" id="MF_00974"/>
    </source>
</evidence>
<dbReference type="HAMAP" id="MF_00974">
    <property type="entry name" value="DNA_primase_DnaG"/>
    <property type="match status" value="1"/>
</dbReference>
<keyword evidence="9" id="KW-0460">Magnesium</keyword>
<dbReference type="EMBL" id="FNWJ01000002">
    <property type="protein sequence ID" value="SEH14184.1"/>
    <property type="molecule type" value="Genomic_DNA"/>
</dbReference>
<organism evidence="16 17">
    <name type="scientific">Thermoleophilum album</name>
    <dbReference type="NCBI Taxonomy" id="29539"/>
    <lineage>
        <taxon>Bacteria</taxon>
        <taxon>Bacillati</taxon>
        <taxon>Actinomycetota</taxon>
        <taxon>Thermoleophilia</taxon>
        <taxon>Thermoleophilales</taxon>
        <taxon>Thermoleophilaceae</taxon>
        <taxon>Thermoleophilum</taxon>
    </lineage>
</organism>
<keyword evidence="4 12" id="KW-0548">Nucleotidyltransferase</keyword>
<evidence type="ECO:0000256" key="14">
    <source>
        <dbReference type="PIRSR" id="PIRSR002811-1"/>
    </source>
</evidence>
<dbReference type="SMART" id="SM00493">
    <property type="entry name" value="TOPRIM"/>
    <property type="match status" value="1"/>
</dbReference>
<dbReference type="InterPro" id="IPR002694">
    <property type="entry name" value="Znf_CHC2"/>
</dbReference>
<keyword evidence="10 12" id="KW-0238">DNA-binding</keyword>
<dbReference type="SUPFAM" id="SSF56731">
    <property type="entry name" value="DNA primase core"/>
    <property type="match status" value="1"/>
</dbReference>
<evidence type="ECO:0000256" key="5">
    <source>
        <dbReference type="ARBA" id="ARBA00022705"/>
    </source>
</evidence>
<reference evidence="17" key="1">
    <citation type="submission" date="2016-10" db="EMBL/GenBank/DDBJ databases">
        <authorList>
            <person name="Varghese N."/>
            <person name="Submissions S."/>
        </authorList>
    </citation>
    <scope>NUCLEOTIDE SEQUENCE [LARGE SCALE GENOMIC DNA]</scope>
    <source>
        <strain evidence="17">ATCC 35263</strain>
    </source>
</reference>
<comment type="cofactor">
    <cofactor evidence="12 13 14">
        <name>Zn(2+)</name>
        <dbReference type="ChEBI" id="CHEBI:29105"/>
    </cofactor>
    <text evidence="12 13 14">Binds 1 zinc ion per monomer.</text>
</comment>
<comment type="domain">
    <text evidence="12">Contains an N-terminal zinc-binding domain, a central core domain that contains the primase activity, and a C-terminal DnaB-binding domain.</text>
</comment>
<dbReference type="CDD" id="cd03364">
    <property type="entry name" value="TOPRIM_DnaG_primases"/>
    <property type="match status" value="1"/>
</dbReference>
<dbReference type="PROSITE" id="PS50880">
    <property type="entry name" value="TOPRIM"/>
    <property type="match status" value="1"/>
</dbReference>
<dbReference type="Pfam" id="PF01807">
    <property type="entry name" value="Zn_ribbon_DnaG"/>
    <property type="match status" value="1"/>
</dbReference>
<evidence type="ECO:0000256" key="1">
    <source>
        <dbReference type="ARBA" id="ARBA00022478"/>
    </source>
</evidence>
<dbReference type="STRING" id="29539.SAMN02745716_1551"/>
<dbReference type="PIRSF" id="PIRSF002811">
    <property type="entry name" value="DnaG"/>
    <property type="match status" value="1"/>
</dbReference>
<keyword evidence="3 12" id="KW-0808">Transferase</keyword>
<dbReference type="SUPFAM" id="SSF57783">
    <property type="entry name" value="Zinc beta-ribbon"/>
    <property type="match status" value="1"/>
</dbReference>
<comment type="catalytic activity">
    <reaction evidence="12">
        <text>ssDNA + n NTP = ssDNA/pppN(pN)n-1 hybrid + (n-1) diphosphate.</text>
        <dbReference type="EC" id="2.7.7.101"/>
    </reaction>
</comment>
<keyword evidence="8 12" id="KW-0862">Zinc</keyword>
<dbReference type="GO" id="GO:0003899">
    <property type="term" value="F:DNA-directed RNA polymerase activity"/>
    <property type="evidence" value="ECO:0007669"/>
    <property type="project" value="UniProtKB-UniRule"/>
</dbReference>
<feature type="zinc finger region" description="CHC2-type" evidence="12 14">
    <location>
        <begin position="39"/>
        <end position="63"/>
    </location>
</feature>
<feature type="domain" description="Toprim" evidence="15">
    <location>
        <begin position="259"/>
        <end position="340"/>
    </location>
</feature>
<accession>A0A1H6FWL1</accession>
<evidence type="ECO:0000256" key="8">
    <source>
        <dbReference type="ARBA" id="ARBA00022833"/>
    </source>
</evidence>
<name>A0A1H6FWL1_THEAL</name>
<proteinExistence type="inferred from homology"/>
<dbReference type="InterPro" id="IPR013264">
    <property type="entry name" value="DNAG_N"/>
</dbReference>
<dbReference type="OrthoDB" id="9803773at2"/>
<dbReference type="InterPro" id="IPR034151">
    <property type="entry name" value="TOPRIM_DnaG_bac"/>
</dbReference>
<keyword evidence="7 12" id="KW-0863">Zinc-finger</keyword>
<dbReference type="GO" id="GO:1990077">
    <property type="term" value="C:primosome complex"/>
    <property type="evidence" value="ECO:0007669"/>
    <property type="project" value="UniProtKB-KW"/>
</dbReference>
<dbReference type="Gene3D" id="3.90.980.10">
    <property type="entry name" value="DNA primase, catalytic core, N-terminal domain"/>
    <property type="match status" value="1"/>
</dbReference>
<evidence type="ECO:0000256" key="6">
    <source>
        <dbReference type="ARBA" id="ARBA00022723"/>
    </source>
</evidence>
<dbReference type="EC" id="2.7.7.101" evidence="12"/>
<keyword evidence="5 12" id="KW-0235">DNA replication</keyword>
<evidence type="ECO:0000256" key="13">
    <source>
        <dbReference type="PIRNR" id="PIRNR002811"/>
    </source>
</evidence>
<dbReference type="InterPro" id="IPR050219">
    <property type="entry name" value="DnaG_primase"/>
</dbReference>
<sequence>MPQFTRASLERLREAIDMVALVSERTELRRVGSRWMGLCPFHDERTPSFSVNAEDKLYHCFGCGASGDAIRFVEEIEGLDFVAAVEALAERFGVQLEREAVGAGEDAQTRRRQRLFELLARAAAFYARVLWESEDATEARRYLAARGLREEVLRSFRVGFAPPAWDRLARAAAAQGFSADELIAAGLCTRSQRGLYDRFRGRITFPICDRRGRVLGFGARRMGTGEGPKYLNSPESELFRKGRVLFGADRARAAAAKRGRVIVVEGYTDVLALHQVGLQETVAVMGTALGEEQFRELERLAPRIVLALDPDRAGLAAMERAGELAERLGLELRVAQLPAGKDPADVVQELGGEAVEQAISSATPLLEYQVSRVLADADLEDPHARDTALEETLRLIAGTDAGIHRQQQLVRRVADELDVPVEWLSARLREHVGGDRRRRRAGAGDHATPDPALIISDPYAPEREFLVAALAAGEAGVSALRRAREELFASPLWRRVRRVLASDPQDPLPAAERDGEATARAVSELISKAHERGGADSGELEAQLMQLELRHVERQLPRALRERRLQEHAELVRRRQELLRQIDQTLGSSEP</sequence>
<dbReference type="Gene3D" id="3.40.1360.10">
    <property type="match status" value="1"/>
</dbReference>
<dbReference type="GO" id="GO:0005737">
    <property type="term" value="C:cytoplasm"/>
    <property type="evidence" value="ECO:0007669"/>
    <property type="project" value="TreeGrafter"/>
</dbReference>
<dbReference type="PANTHER" id="PTHR30313">
    <property type="entry name" value="DNA PRIMASE"/>
    <property type="match status" value="1"/>
</dbReference>
<evidence type="ECO:0000256" key="4">
    <source>
        <dbReference type="ARBA" id="ARBA00022695"/>
    </source>
</evidence>
<keyword evidence="17" id="KW-1185">Reference proteome</keyword>
<keyword evidence="1 12" id="KW-0240">DNA-directed RNA polymerase</keyword>
<evidence type="ECO:0000256" key="2">
    <source>
        <dbReference type="ARBA" id="ARBA00022515"/>
    </source>
</evidence>